<dbReference type="Proteomes" id="UP001374584">
    <property type="component" value="Unassembled WGS sequence"/>
</dbReference>
<name>A0AAN9LFE5_PHACN</name>
<dbReference type="EMBL" id="JAYMYR010000010">
    <property type="protein sequence ID" value="KAK7335025.1"/>
    <property type="molecule type" value="Genomic_DNA"/>
</dbReference>
<evidence type="ECO:0000313" key="3">
    <source>
        <dbReference type="Proteomes" id="UP001374584"/>
    </source>
</evidence>
<reference evidence="1 3" key="1">
    <citation type="submission" date="2024-01" db="EMBL/GenBank/DDBJ databases">
        <title>The genomes of 5 underutilized Papilionoideae crops provide insights into root nodulation and disease resistanc.</title>
        <authorList>
            <person name="Jiang F."/>
        </authorList>
    </citation>
    <scope>NUCLEOTIDE SEQUENCE [LARGE SCALE GENOMIC DNA]</scope>
    <source>
        <strain evidence="1">JINMINGXINNONG_FW02</strain>
        <tissue evidence="1">Leaves</tissue>
    </source>
</reference>
<keyword evidence="3" id="KW-1185">Reference proteome</keyword>
<proteinExistence type="predicted"/>
<sequence length="117" mass="13164">MPLLVERVILSGERPWSAPMLGSNVFVDEEGGFARENGGGLMELPVMEAKLPHIVYNIPAQHAKGKTQIYRKGEKRKLFRRIESVVEKLAEKGRDALYRRSIVVALNLEGTRTVFDS</sequence>
<organism evidence="1 3">
    <name type="scientific">Phaseolus coccineus</name>
    <name type="common">Scarlet runner bean</name>
    <name type="synonym">Phaseolus multiflorus</name>
    <dbReference type="NCBI Taxonomy" id="3886"/>
    <lineage>
        <taxon>Eukaryota</taxon>
        <taxon>Viridiplantae</taxon>
        <taxon>Streptophyta</taxon>
        <taxon>Embryophyta</taxon>
        <taxon>Tracheophyta</taxon>
        <taxon>Spermatophyta</taxon>
        <taxon>Magnoliopsida</taxon>
        <taxon>eudicotyledons</taxon>
        <taxon>Gunneridae</taxon>
        <taxon>Pentapetalae</taxon>
        <taxon>rosids</taxon>
        <taxon>fabids</taxon>
        <taxon>Fabales</taxon>
        <taxon>Fabaceae</taxon>
        <taxon>Papilionoideae</taxon>
        <taxon>50 kb inversion clade</taxon>
        <taxon>NPAAA clade</taxon>
        <taxon>indigoferoid/millettioid clade</taxon>
        <taxon>Phaseoleae</taxon>
        <taxon>Phaseolus</taxon>
    </lineage>
</organism>
<dbReference type="AlphaFoldDB" id="A0AAN9LFE5"/>
<protein>
    <submittedName>
        <fullName evidence="1">Uncharacterized protein</fullName>
    </submittedName>
</protein>
<dbReference type="EMBL" id="JAYMYR010000010">
    <property type="protein sequence ID" value="KAK7335027.1"/>
    <property type="molecule type" value="Genomic_DNA"/>
</dbReference>
<comment type="caution">
    <text evidence="1">The sequence shown here is derived from an EMBL/GenBank/DDBJ whole genome shotgun (WGS) entry which is preliminary data.</text>
</comment>
<evidence type="ECO:0000313" key="2">
    <source>
        <dbReference type="EMBL" id="KAK7335027.1"/>
    </source>
</evidence>
<evidence type="ECO:0000313" key="1">
    <source>
        <dbReference type="EMBL" id="KAK7335025.1"/>
    </source>
</evidence>
<gene>
    <name evidence="1" type="ORF">VNO80_26795</name>
    <name evidence="2" type="ORF">VNO80_26797</name>
</gene>
<accession>A0AAN9LFE5</accession>